<comment type="caution">
    <text evidence="11">The sequence shown here is derived from an EMBL/GenBank/DDBJ whole genome shotgun (WGS) entry which is preliminary data.</text>
</comment>
<keyword evidence="4" id="KW-0808">Transferase</keyword>
<protein>
    <recommendedName>
        <fullName evidence="3">dolichol kinase</fullName>
        <ecNumber evidence="3">2.7.1.108</ecNumber>
    </recommendedName>
</protein>
<feature type="transmembrane region" description="Helical" evidence="10">
    <location>
        <begin position="178"/>
        <end position="202"/>
    </location>
</feature>
<dbReference type="EMBL" id="LGRX02033517">
    <property type="protein sequence ID" value="KAK3240919.1"/>
    <property type="molecule type" value="Genomic_DNA"/>
</dbReference>
<keyword evidence="5 10" id="KW-0812">Transmembrane</keyword>
<comment type="similarity">
    <text evidence="2">Belongs to the polyprenol kinase family.</text>
</comment>
<name>A0AAE0BS68_9CHLO</name>
<dbReference type="Proteomes" id="UP001190700">
    <property type="component" value="Unassembled WGS sequence"/>
</dbReference>
<feature type="transmembrane region" description="Helical" evidence="10">
    <location>
        <begin position="388"/>
        <end position="407"/>
    </location>
</feature>
<feature type="transmembrane region" description="Helical" evidence="10">
    <location>
        <begin position="123"/>
        <end position="145"/>
    </location>
</feature>
<evidence type="ECO:0000256" key="8">
    <source>
        <dbReference type="ARBA" id="ARBA00022989"/>
    </source>
</evidence>
<keyword evidence="6" id="KW-0418">Kinase</keyword>
<sequence>MCVRHEPRWWWESLITTATTFYLGIKLRNGAQLDLWGLLTLPISSEGLALWLLCLAALAIEAKHYDAAYLKSFQTRHGAAAGTTLGVMILPWVFAAITNLAFAHSPSDDQQNMLEIREKKRSLGLFWCTVAMGWSWLFRLLLSSWKTSPRVIAQAGPGGASALVVAILAMLSPSTPSGFLLPSLVLTAASIAHGCVTVAILARLPKSFTGGEAVVVAQGLVLMARHTLLSVGVTCAAPLEGHLGDAPALKAIHAEVALVIGEPSDVHLLLLVLIMTPLLIGWAVGPCLGHLASCATSQPPQPQPAASLLKLALIGAGTAGLAFAWLQTTGALHGQDPITWMAQYAIATRTRQLLTGYWIALIGVTVILLRGTLRAATAATTRRRIPHVVVRKYFHVLAVVMFAPGFIAEPQFMSLSFGVAFAALALLELVRLGRVPPFGRPVHEAMAPFTDCRDGGDLFLSHFSLLLGMAAPLWLAGGPQPWPPAHLTGYVSPSRLAACGGLVSLGISDTLASTVGKYYGRRKICGGWPKTVEGTAAGIVGGALFSFALQWLLQLREVDALPLEDCRILLASVGAGLLEATTAQMDNIFIPLHYFALMMI</sequence>
<feature type="transmembrane region" description="Helical" evidence="10">
    <location>
        <begin position="268"/>
        <end position="288"/>
    </location>
</feature>
<dbReference type="PANTHER" id="PTHR13205:SF15">
    <property type="entry name" value="DOLICHOL KINASE"/>
    <property type="match status" value="1"/>
</dbReference>
<dbReference type="EC" id="2.7.1.108" evidence="3"/>
<feature type="transmembrane region" description="Helical" evidence="10">
    <location>
        <begin position="308"/>
        <end position="326"/>
    </location>
</feature>
<evidence type="ECO:0000256" key="9">
    <source>
        <dbReference type="ARBA" id="ARBA00023136"/>
    </source>
</evidence>
<evidence type="ECO:0000313" key="11">
    <source>
        <dbReference type="EMBL" id="KAK3240919.1"/>
    </source>
</evidence>
<keyword evidence="8 10" id="KW-1133">Transmembrane helix</keyword>
<accession>A0AAE0BS68</accession>
<dbReference type="InterPro" id="IPR032974">
    <property type="entry name" value="Polypren_kinase"/>
</dbReference>
<feature type="transmembrane region" description="Helical" evidence="10">
    <location>
        <begin position="80"/>
        <end position="102"/>
    </location>
</feature>
<dbReference type="AlphaFoldDB" id="A0AAE0BS68"/>
<feature type="transmembrane region" description="Helical" evidence="10">
    <location>
        <begin position="357"/>
        <end position="376"/>
    </location>
</feature>
<dbReference type="GO" id="GO:0005789">
    <property type="term" value="C:endoplasmic reticulum membrane"/>
    <property type="evidence" value="ECO:0007669"/>
    <property type="project" value="UniProtKB-SubCell"/>
</dbReference>
<evidence type="ECO:0000256" key="1">
    <source>
        <dbReference type="ARBA" id="ARBA00004477"/>
    </source>
</evidence>
<keyword evidence="7" id="KW-0256">Endoplasmic reticulum</keyword>
<dbReference type="PANTHER" id="PTHR13205">
    <property type="entry name" value="TRANSMEMBRANE PROTEIN 15-RELATED"/>
    <property type="match status" value="1"/>
</dbReference>
<evidence type="ECO:0000313" key="12">
    <source>
        <dbReference type="Proteomes" id="UP001190700"/>
    </source>
</evidence>
<evidence type="ECO:0000256" key="7">
    <source>
        <dbReference type="ARBA" id="ARBA00022824"/>
    </source>
</evidence>
<reference evidence="11 12" key="1">
    <citation type="journal article" date="2015" name="Genome Biol. Evol.">
        <title>Comparative Genomics of a Bacterivorous Green Alga Reveals Evolutionary Causalities and Consequences of Phago-Mixotrophic Mode of Nutrition.</title>
        <authorList>
            <person name="Burns J.A."/>
            <person name="Paasch A."/>
            <person name="Narechania A."/>
            <person name="Kim E."/>
        </authorList>
    </citation>
    <scope>NUCLEOTIDE SEQUENCE [LARGE SCALE GENOMIC DNA]</scope>
    <source>
        <strain evidence="11 12">PLY_AMNH</strain>
    </source>
</reference>
<comment type="subcellular location">
    <subcellularLocation>
        <location evidence="1">Endoplasmic reticulum membrane</location>
        <topology evidence="1">Multi-pass membrane protein</topology>
    </subcellularLocation>
</comment>
<feature type="transmembrane region" description="Helical" evidence="10">
    <location>
        <begin position="35"/>
        <end position="60"/>
    </location>
</feature>
<evidence type="ECO:0000256" key="5">
    <source>
        <dbReference type="ARBA" id="ARBA00022692"/>
    </source>
</evidence>
<evidence type="ECO:0000256" key="4">
    <source>
        <dbReference type="ARBA" id="ARBA00022679"/>
    </source>
</evidence>
<feature type="transmembrane region" description="Helical" evidence="10">
    <location>
        <begin position="151"/>
        <end position="171"/>
    </location>
</feature>
<organism evidence="11 12">
    <name type="scientific">Cymbomonas tetramitiformis</name>
    <dbReference type="NCBI Taxonomy" id="36881"/>
    <lineage>
        <taxon>Eukaryota</taxon>
        <taxon>Viridiplantae</taxon>
        <taxon>Chlorophyta</taxon>
        <taxon>Pyramimonadophyceae</taxon>
        <taxon>Pyramimonadales</taxon>
        <taxon>Pyramimonadaceae</taxon>
        <taxon>Cymbomonas</taxon>
    </lineage>
</organism>
<keyword evidence="12" id="KW-1185">Reference proteome</keyword>
<proteinExistence type="inferred from homology"/>
<evidence type="ECO:0000256" key="6">
    <source>
        <dbReference type="ARBA" id="ARBA00022777"/>
    </source>
</evidence>
<dbReference type="GO" id="GO:0004168">
    <property type="term" value="F:dolichol kinase activity"/>
    <property type="evidence" value="ECO:0007669"/>
    <property type="project" value="UniProtKB-EC"/>
</dbReference>
<keyword evidence="9 10" id="KW-0472">Membrane</keyword>
<evidence type="ECO:0000256" key="2">
    <source>
        <dbReference type="ARBA" id="ARBA00010794"/>
    </source>
</evidence>
<evidence type="ECO:0000256" key="10">
    <source>
        <dbReference type="SAM" id="Phobius"/>
    </source>
</evidence>
<gene>
    <name evidence="11" type="ORF">CYMTET_49276</name>
</gene>
<evidence type="ECO:0000256" key="3">
    <source>
        <dbReference type="ARBA" id="ARBA00012132"/>
    </source>
</evidence>
<dbReference type="GO" id="GO:0043048">
    <property type="term" value="P:dolichyl monophosphate biosynthetic process"/>
    <property type="evidence" value="ECO:0007669"/>
    <property type="project" value="TreeGrafter"/>
</dbReference>